<dbReference type="Pfam" id="PF06985">
    <property type="entry name" value="HET"/>
    <property type="match status" value="1"/>
</dbReference>
<feature type="domain" description="Heterokaryon incompatibility" evidence="1">
    <location>
        <begin position="43"/>
        <end position="201"/>
    </location>
</feature>
<dbReference type="InterPro" id="IPR052895">
    <property type="entry name" value="HetReg/Transcr_Mod"/>
</dbReference>
<evidence type="ECO:0000259" key="1">
    <source>
        <dbReference type="Pfam" id="PF06985"/>
    </source>
</evidence>
<dbReference type="Pfam" id="PF26639">
    <property type="entry name" value="Het-6_barrel"/>
    <property type="match status" value="1"/>
</dbReference>
<dbReference type="Proteomes" id="UP000184330">
    <property type="component" value="Unassembled WGS sequence"/>
</dbReference>
<dbReference type="OrthoDB" id="2504919at2759"/>
<protein>
    <submittedName>
        <fullName evidence="2">Related to heterokaryon incompatibility protein</fullName>
    </submittedName>
</protein>
<gene>
    <name evidence="2" type="ORF">PAC_04068</name>
</gene>
<dbReference type="PANTHER" id="PTHR24148">
    <property type="entry name" value="ANKYRIN REPEAT DOMAIN-CONTAINING PROTEIN 39 HOMOLOG-RELATED"/>
    <property type="match status" value="1"/>
</dbReference>
<reference evidence="2 3" key="1">
    <citation type="submission" date="2016-03" db="EMBL/GenBank/DDBJ databases">
        <authorList>
            <person name="Ploux O."/>
        </authorList>
    </citation>
    <scope>NUCLEOTIDE SEQUENCE [LARGE SCALE GENOMIC DNA]</scope>
    <source>
        <strain evidence="2 3">UAMH 11012</strain>
    </source>
</reference>
<dbReference type="AlphaFoldDB" id="A0A1L7WN34"/>
<accession>A0A1L7WN34</accession>
<proteinExistence type="predicted"/>
<dbReference type="STRING" id="576137.A0A1L7WN34"/>
<dbReference type="EMBL" id="FJOG01000004">
    <property type="protein sequence ID" value="CZR54185.1"/>
    <property type="molecule type" value="Genomic_DNA"/>
</dbReference>
<evidence type="ECO:0000313" key="2">
    <source>
        <dbReference type="EMBL" id="CZR54185.1"/>
    </source>
</evidence>
<name>A0A1L7WN34_9HELO</name>
<evidence type="ECO:0000313" key="3">
    <source>
        <dbReference type="Proteomes" id="UP000184330"/>
    </source>
</evidence>
<dbReference type="InterPro" id="IPR010730">
    <property type="entry name" value="HET"/>
</dbReference>
<dbReference type="PANTHER" id="PTHR24148:SF64">
    <property type="entry name" value="HETEROKARYON INCOMPATIBILITY DOMAIN-CONTAINING PROTEIN"/>
    <property type="match status" value="1"/>
</dbReference>
<keyword evidence="3" id="KW-1185">Reference proteome</keyword>
<sequence length="674" mass="77263">MFVYQPLDVETPTIRLLKNIRRDEDGLISMSIEHVALKSHPRYAALSWVWGKESSFSEIRLNGGTFHLSNRLYYILEWICKNPQISSYWWIDSICLNQTDLEEKISQVNLMERIYREAEKTIGWFGKGSEGITLESQLDTTTSQGEEAIRFLHAIKDERDQLEDRKYREDFLLKHSDPAPWRAVEKFFLRPWWIRVWTLQEFVIPQEFIFCCGKESIGRADMNSATYCVNLFQGMSAFPVKNEAVLPAWNRRRLYNWQRIAGSTFESGLETRPSELPLPALIAYSSDSKATIAEDRIYSLLGLAQHKLVRPEYKLGIRNSYTEFVRAFITINKSLDIICFAHIFNQSERVSKLDPILPSWVPDWRVHRESWIMPIIASQSGVSHIGNFRPAAERKLRPDKTIFAAGGDHPPRVRFSANLMTLTCGGILVDRIDGIGGIKIERRAWEENRDDFSIPTGLQCVQSTSPANTGPRLEISDAVEDNRSHYRHVFSIIEDIARCLVLDRKDRYLTYQAPSQFCAAFARSCKIAHETPQILPPRSKLWFELNKNLLIRGHPFENLCSAVSRFSTSAGDQETQLLDLAGNEVFWSRVNDTVINMERRLVTTEGGSIGMAPYRVRKGDMVSVLVGCNIPVILRQRGSGYEVIGECYLHGFMNGEAFKLVDVDKSKLEDFNLV</sequence>
<organism evidence="2 3">
    <name type="scientific">Phialocephala subalpina</name>
    <dbReference type="NCBI Taxonomy" id="576137"/>
    <lineage>
        <taxon>Eukaryota</taxon>
        <taxon>Fungi</taxon>
        <taxon>Dikarya</taxon>
        <taxon>Ascomycota</taxon>
        <taxon>Pezizomycotina</taxon>
        <taxon>Leotiomycetes</taxon>
        <taxon>Helotiales</taxon>
        <taxon>Mollisiaceae</taxon>
        <taxon>Phialocephala</taxon>
        <taxon>Phialocephala fortinii species complex</taxon>
    </lineage>
</organism>